<reference evidence="2" key="1">
    <citation type="journal article" date="2021" name="Proc. Natl. Acad. Sci. U.S.A.">
        <title>A Catalog of Tens of Thousands of Viruses from Human Metagenomes Reveals Hidden Associations with Chronic Diseases.</title>
        <authorList>
            <person name="Tisza M.J."/>
            <person name="Buck C.B."/>
        </authorList>
    </citation>
    <scope>NUCLEOTIDE SEQUENCE</scope>
    <source>
        <strain evidence="2">CtFkM10</strain>
    </source>
</reference>
<sequence length="187" mass="21992">MAWITGNRYLTLSEMQNNADLMHYFFKSNGWTDNAISAMFGNMQTESTLNPGIWENLEPFVGGYGLVQWSPYTNYSKWAGTGWQDNGQKEMERIQYELENHLQWISTNTYPMTFREFSQSTLSPSYLAQAFLFNYERPTVKPQPARSKQAEYWYKYITGEEPPTPPTPPTPSNIPIWLLFKIKERRW</sequence>
<feature type="domain" description="Phage tail lysozyme" evidence="1">
    <location>
        <begin position="18"/>
        <end position="156"/>
    </location>
</feature>
<dbReference type="Gene3D" id="1.10.530.10">
    <property type="match status" value="1"/>
</dbReference>
<dbReference type="InterPro" id="IPR041219">
    <property type="entry name" value="Phage_lysozyme2"/>
</dbReference>
<dbReference type="EMBL" id="BK015145">
    <property type="protein sequence ID" value="DAD92814.1"/>
    <property type="molecule type" value="Genomic_DNA"/>
</dbReference>
<evidence type="ECO:0000259" key="1">
    <source>
        <dbReference type="Pfam" id="PF18013"/>
    </source>
</evidence>
<dbReference type="Pfam" id="PF18013">
    <property type="entry name" value="Phage_lysozyme2"/>
    <property type="match status" value="1"/>
</dbReference>
<name>A0A8S5NDP3_9CAUD</name>
<accession>A0A8S5NDP3</accession>
<proteinExistence type="predicted"/>
<organism evidence="2">
    <name type="scientific">Podoviridae sp. ctFkM10</name>
    <dbReference type="NCBI Taxonomy" id="2826548"/>
    <lineage>
        <taxon>Viruses</taxon>
        <taxon>Duplodnaviria</taxon>
        <taxon>Heunggongvirae</taxon>
        <taxon>Uroviricota</taxon>
        <taxon>Caudoviricetes</taxon>
    </lineage>
</organism>
<keyword evidence="2" id="KW-0378">Hydrolase</keyword>
<protein>
    <submittedName>
        <fullName evidence="2">Morphogenesis protein 1 wall, phi29, hydrolase, infection</fullName>
    </submittedName>
</protein>
<evidence type="ECO:0000313" key="2">
    <source>
        <dbReference type="EMBL" id="DAD92814.1"/>
    </source>
</evidence>
<dbReference type="GO" id="GO:0016787">
    <property type="term" value="F:hydrolase activity"/>
    <property type="evidence" value="ECO:0007669"/>
    <property type="project" value="UniProtKB-KW"/>
</dbReference>